<gene>
    <name evidence="1" type="ORF">CDAR_303921</name>
</gene>
<name>A0AAV4TBF2_9ARAC</name>
<accession>A0AAV4TBF2</accession>
<reference evidence="1 2" key="1">
    <citation type="submission" date="2021-06" db="EMBL/GenBank/DDBJ databases">
        <title>Caerostris darwini draft genome.</title>
        <authorList>
            <person name="Kono N."/>
            <person name="Arakawa K."/>
        </authorList>
    </citation>
    <scope>NUCLEOTIDE SEQUENCE [LARGE SCALE GENOMIC DNA]</scope>
</reference>
<protein>
    <recommendedName>
        <fullName evidence="3">RNA-binding protein 38</fullName>
    </recommendedName>
</protein>
<evidence type="ECO:0000313" key="2">
    <source>
        <dbReference type="Proteomes" id="UP001054837"/>
    </source>
</evidence>
<dbReference type="Proteomes" id="UP001054837">
    <property type="component" value="Unassembled WGS sequence"/>
</dbReference>
<comment type="caution">
    <text evidence="1">The sequence shown here is derived from an EMBL/GenBank/DDBJ whole genome shotgun (WGS) entry which is preliminary data.</text>
</comment>
<organism evidence="1 2">
    <name type="scientific">Caerostris darwini</name>
    <dbReference type="NCBI Taxonomy" id="1538125"/>
    <lineage>
        <taxon>Eukaryota</taxon>
        <taxon>Metazoa</taxon>
        <taxon>Ecdysozoa</taxon>
        <taxon>Arthropoda</taxon>
        <taxon>Chelicerata</taxon>
        <taxon>Arachnida</taxon>
        <taxon>Araneae</taxon>
        <taxon>Araneomorphae</taxon>
        <taxon>Entelegynae</taxon>
        <taxon>Araneoidea</taxon>
        <taxon>Araneidae</taxon>
        <taxon>Caerostris</taxon>
    </lineage>
</organism>
<dbReference type="AlphaFoldDB" id="A0AAV4TBF2"/>
<dbReference type="EMBL" id="BPLQ01009040">
    <property type="protein sequence ID" value="GIY41283.1"/>
    <property type="molecule type" value="Genomic_DNA"/>
</dbReference>
<proteinExistence type="predicted"/>
<evidence type="ECO:0008006" key="3">
    <source>
        <dbReference type="Google" id="ProtNLM"/>
    </source>
</evidence>
<keyword evidence="2" id="KW-1185">Reference proteome</keyword>
<sequence length="127" mass="13721">MSDKDSAERAVKDANPIIDGRKANVNLAYLGAKPRINAQNGNASSSSSALVKTLHLIKLDTFLLSIVLPQYQYFLFSSPNTLESDGLGPMTKESEIFLDWRGEKAASSFAATIADSAAVHFDCDHCV</sequence>
<evidence type="ECO:0000313" key="1">
    <source>
        <dbReference type="EMBL" id="GIY41283.1"/>
    </source>
</evidence>